<sequence length="72" mass="7936">MEAPVDRPRIAAGFGNQEGDAYVAEFHWITGCIAAQRFSFCSLCFRGGWRAIVQLRVGRMTLPVSTNITNSS</sequence>
<evidence type="ECO:0000313" key="4">
    <source>
        <dbReference type="Proteomes" id="UP000189229"/>
    </source>
</evidence>
<dbReference type="AlphaFoldDB" id="A0A1V3X665"/>
<name>A0A1V3X665_MYCKA</name>
<organism evidence="2 4">
    <name type="scientific">Mycobacterium kansasii</name>
    <dbReference type="NCBI Taxonomy" id="1768"/>
    <lineage>
        <taxon>Bacteria</taxon>
        <taxon>Bacillati</taxon>
        <taxon>Actinomycetota</taxon>
        <taxon>Actinomycetes</taxon>
        <taxon>Mycobacteriales</taxon>
        <taxon>Mycobacteriaceae</taxon>
        <taxon>Mycobacterium</taxon>
    </lineage>
</organism>
<protein>
    <submittedName>
        <fullName evidence="2">Uncharacterized protein</fullName>
    </submittedName>
</protein>
<dbReference type="Proteomes" id="UP000188532">
    <property type="component" value="Unassembled WGS sequence"/>
</dbReference>
<accession>A0A1V3X665</accession>
<proteinExistence type="predicted"/>
<evidence type="ECO:0000313" key="3">
    <source>
        <dbReference type="Proteomes" id="UP000188532"/>
    </source>
</evidence>
<dbReference type="EMBL" id="MVBM01000004">
    <property type="protein sequence ID" value="OOK73951.1"/>
    <property type="molecule type" value="Genomic_DNA"/>
</dbReference>
<gene>
    <name evidence="1" type="ORF">BZL29_8086</name>
    <name evidence="2" type="ORF">BZL30_4440</name>
</gene>
<dbReference type="EMBL" id="MVBN01000012">
    <property type="protein sequence ID" value="OOK64733.1"/>
    <property type="molecule type" value="Genomic_DNA"/>
</dbReference>
<dbReference type="Proteomes" id="UP000189229">
    <property type="component" value="Unassembled WGS sequence"/>
</dbReference>
<reference evidence="3 4" key="1">
    <citation type="submission" date="2017-02" db="EMBL/GenBank/DDBJ databases">
        <title>Complete genome sequences of Mycobacterium kansasii strains isolated from rhesus macaques.</title>
        <authorList>
            <person name="Panda A."/>
            <person name="Nagaraj S."/>
            <person name="Zhao X."/>
            <person name="Tettelin H."/>
            <person name="Detolla L.J."/>
        </authorList>
    </citation>
    <scope>NUCLEOTIDE SEQUENCE [LARGE SCALE GENOMIC DNA]</scope>
    <source>
        <strain evidence="1 3">11-3469</strain>
        <strain evidence="2 4">11-3813</strain>
    </source>
</reference>
<evidence type="ECO:0000313" key="1">
    <source>
        <dbReference type="EMBL" id="OOK64733.1"/>
    </source>
</evidence>
<comment type="caution">
    <text evidence="2">The sequence shown here is derived from an EMBL/GenBank/DDBJ whole genome shotgun (WGS) entry which is preliminary data.</text>
</comment>
<evidence type="ECO:0000313" key="2">
    <source>
        <dbReference type="EMBL" id="OOK73951.1"/>
    </source>
</evidence>